<dbReference type="GO" id="GO:0043565">
    <property type="term" value="F:sequence-specific DNA binding"/>
    <property type="evidence" value="ECO:0007669"/>
    <property type="project" value="InterPro"/>
</dbReference>
<reference evidence="7 8" key="1">
    <citation type="journal article" date="2018" name="Genome Res.">
        <title>The genomic architecture and molecular evolution of ant odorant receptors.</title>
        <authorList>
            <person name="McKenzie S.K."/>
            <person name="Kronauer D.J.C."/>
        </authorList>
    </citation>
    <scope>NUCLEOTIDE SEQUENCE [LARGE SCALE GENOMIC DNA]</scope>
    <source>
        <strain evidence="7">Clonal line C1</strain>
    </source>
</reference>
<dbReference type="Proteomes" id="UP000279307">
    <property type="component" value="Chromosome 10"/>
</dbReference>
<dbReference type="EMBL" id="QOIP01000010">
    <property type="protein sequence ID" value="RLU17692.1"/>
    <property type="molecule type" value="Genomic_DNA"/>
</dbReference>
<evidence type="ECO:0000256" key="5">
    <source>
        <dbReference type="PROSITE-ProRule" id="PRU00309"/>
    </source>
</evidence>
<accession>A0A3L8DC21</accession>
<keyword evidence="1" id="KW-0479">Metal-binding</keyword>
<evidence type="ECO:0000313" key="8">
    <source>
        <dbReference type="Proteomes" id="UP000279307"/>
    </source>
</evidence>
<feature type="domain" description="THAP-type" evidence="6">
    <location>
        <begin position="1"/>
        <end position="76"/>
    </location>
</feature>
<dbReference type="Gene3D" id="6.20.210.20">
    <property type="entry name" value="THAP domain"/>
    <property type="match status" value="1"/>
</dbReference>
<keyword evidence="3" id="KW-0862">Zinc</keyword>
<organism evidence="7 8">
    <name type="scientific">Ooceraea biroi</name>
    <name type="common">Clonal raider ant</name>
    <name type="synonym">Cerapachys biroi</name>
    <dbReference type="NCBI Taxonomy" id="2015173"/>
    <lineage>
        <taxon>Eukaryota</taxon>
        <taxon>Metazoa</taxon>
        <taxon>Ecdysozoa</taxon>
        <taxon>Arthropoda</taxon>
        <taxon>Hexapoda</taxon>
        <taxon>Insecta</taxon>
        <taxon>Pterygota</taxon>
        <taxon>Neoptera</taxon>
        <taxon>Endopterygota</taxon>
        <taxon>Hymenoptera</taxon>
        <taxon>Apocrita</taxon>
        <taxon>Aculeata</taxon>
        <taxon>Formicoidea</taxon>
        <taxon>Formicidae</taxon>
        <taxon>Dorylinae</taxon>
        <taxon>Ooceraea</taxon>
    </lineage>
</organism>
<evidence type="ECO:0000259" key="6">
    <source>
        <dbReference type="PROSITE" id="PS50950"/>
    </source>
</evidence>
<name>A0A3L8DC21_OOCBI</name>
<dbReference type="AlphaFoldDB" id="A0A3L8DC21"/>
<comment type="caution">
    <text evidence="7">The sequence shown here is derived from an EMBL/GenBank/DDBJ whole genome shotgun (WGS) entry which is preliminary data.</text>
</comment>
<gene>
    <name evidence="7" type="ORF">DMN91_009928</name>
</gene>
<keyword evidence="2 5" id="KW-0863">Zinc-finger</keyword>
<dbReference type="SMART" id="SM00980">
    <property type="entry name" value="THAP"/>
    <property type="match status" value="1"/>
</dbReference>
<dbReference type="PANTHER" id="PTHR46600:SF11">
    <property type="entry name" value="THAP DOMAIN-CONTAINING PROTEIN 10"/>
    <property type="match status" value="1"/>
</dbReference>
<proteinExistence type="predicted"/>
<evidence type="ECO:0000256" key="2">
    <source>
        <dbReference type="ARBA" id="ARBA00022771"/>
    </source>
</evidence>
<dbReference type="OrthoDB" id="6611034at2759"/>
<evidence type="ECO:0000313" key="7">
    <source>
        <dbReference type="EMBL" id="RLU17692.1"/>
    </source>
</evidence>
<keyword evidence="4 5" id="KW-0238">DNA-binding</keyword>
<dbReference type="InterPro" id="IPR006612">
    <property type="entry name" value="THAP_Znf"/>
</dbReference>
<evidence type="ECO:0000256" key="1">
    <source>
        <dbReference type="ARBA" id="ARBA00022723"/>
    </source>
</evidence>
<dbReference type="InterPro" id="IPR038441">
    <property type="entry name" value="THAP_Znf_sf"/>
</dbReference>
<dbReference type="Pfam" id="PF05485">
    <property type="entry name" value="THAP"/>
    <property type="match status" value="1"/>
</dbReference>
<dbReference type="GO" id="GO:0008270">
    <property type="term" value="F:zinc ion binding"/>
    <property type="evidence" value="ECO:0007669"/>
    <property type="project" value="UniProtKB-KW"/>
</dbReference>
<dbReference type="PANTHER" id="PTHR46600">
    <property type="entry name" value="THAP DOMAIN-CONTAINING"/>
    <property type="match status" value="1"/>
</dbReference>
<protein>
    <recommendedName>
        <fullName evidence="6">THAP-type domain-containing protein</fullName>
    </recommendedName>
</protein>
<evidence type="ECO:0000256" key="3">
    <source>
        <dbReference type="ARBA" id="ARBA00022833"/>
    </source>
</evidence>
<dbReference type="SMART" id="SM00692">
    <property type="entry name" value="DM3"/>
    <property type="match status" value="1"/>
</dbReference>
<evidence type="ECO:0000256" key="4">
    <source>
        <dbReference type="ARBA" id="ARBA00023125"/>
    </source>
</evidence>
<dbReference type="PROSITE" id="PS50950">
    <property type="entry name" value="ZF_THAP"/>
    <property type="match status" value="1"/>
</dbReference>
<dbReference type="SUPFAM" id="SSF57716">
    <property type="entry name" value="Glucocorticoid receptor-like (DNA-binding domain)"/>
    <property type="match status" value="1"/>
</dbReference>
<sequence>MPSCCAKKCKNRSEQGFRLFRFPKDIQRKNIWTKQCGLQPKENARLCEYHFDDSEFEKGRQDKWRKLKPNAIPTIFTSEESVIELNLQDEIESSSILLREENLIDETNVQHNYCEPVSIETGIQCEENSVAIQTAYYSDENGTIRQANEIKYLRKELAHAQQNNILISKLEKEKLFRVKAKKYMKAYKTLKTEHATLSNKLEKIPLFKQF</sequence>
<dbReference type="InterPro" id="IPR026516">
    <property type="entry name" value="THAP1/10"/>
</dbReference>